<dbReference type="Proteomes" id="UP000078492">
    <property type="component" value="Unassembled WGS sequence"/>
</dbReference>
<dbReference type="EMBL" id="KQ980833">
    <property type="protein sequence ID" value="KYN12390.1"/>
    <property type="molecule type" value="Genomic_DNA"/>
</dbReference>
<reference evidence="1 2" key="1">
    <citation type="submission" date="2015-09" db="EMBL/GenBank/DDBJ databases">
        <title>Trachymyrmex cornetzi WGS genome.</title>
        <authorList>
            <person name="Nygaard S."/>
            <person name="Hu H."/>
            <person name="Boomsma J."/>
            <person name="Zhang G."/>
        </authorList>
    </citation>
    <scope>NUCLEOTIDE SEQUENCE [LARGE SCALE GENOMIC DNA]</scope>
    <source>
        <strain evidence="1">Tcor2-1</strain>
        <tissue evidence="1">Whole body</tissue>
    </source>
</reference>
<sequence>TASWKDNNVTRRLISAWKEHENNFKNGKYKSLEIWKKIVIVVQNNNNQWVYTKKKSKKEVQRELGEWSASLREDARQREQAKEQRHKELIAASDRAITAYKEMMGKLIDKL</sequence>
<evidence type="ECO:0000313" key="2">
    <source>
        <dbReference type="Proteomes" id="UP000078492"/>
    </source>
</evidence>
<gene>
    <name evidence="1" type="ORF">ALC57_15438</name>
</gene>
<organism evidence="1 2">
    <name type="scientific">Trachymyrmex cornetzi</name>
    <dbReference type="NCBI Taxonomy" id="471704"/>
    <lineage>
        <taxon>Eukaryota</taxon>
        <taxon>Metazoa</taxon>
        <taxon>Ecdysozoa</taxon>
        <taxon>Arthropoda</taxon>
        <taxon>Hexapoda</taxon>
        <taxon>Insecta</taxon>
        <taxon>Pterygota</taxon>
        <taxon>Neoptera</taxon>
        <taxon>Endopterygota</taxon>
        <taxon>Hymenoptera</taxon>
        <taxon>Apocrita</taxon>
        <taxon>Aculeata</taxon>
        <taxon>Formicoidea</taxon>
        <taxon>Formicidae</taxon>
        <taxon>Myrmicinae</taxon>
        <taxon>Trachymyrmex</taxon>
    </lineage>
</organism>
<protein>
    <submittedName>
        <fullName evidence="1">Uncharacterized protein</fullName>
    </submittedName>
</protein>
<feature type="non-terminal residue" evidence="1">
    <location>
        <position position="1"/>
    </location>
</feature>
<proteinExistence type="predicted"/>
<name>A0A151IX57_9HYME</name>
<accession>A0A151IX57</accession>
<dbReference type="AlphaFoldDB" id="A0A151IX57"/>
<evidence type="ECO:0000313" key="1">
    <source>
        <dbReference type="EMBL" id="KYN12390.1"/>
    </source>
</evidence>
<keyword evidence="2" id="KW-1185">Reference proteome</keyword>